<dbReference type="EC" id="5.1.1.3" evidence="2 7"/>
<gene>
    <name evidence="7 8" type="primary">murI</name>
    <name evidence="8" type="ORF">ACFQDM_05420</name>
</gene>
<dbReference type="PANTHER" id="PTHR21198:SF2">
    <property type="entry name" value="GLUTAMATE RACEMASE"/>
    <property type="match status" value="1"/>
</dbReference>
<evidence type="ECO:0000256" key="4">
    <source>
        <dbReference type="ARBA" id="ARBA00022984"/>
    </source>
</evidence>
<dbReference type="PROSITE" id="PS00923">
    <property type="entry name" value="ASP_GLU_RACEMASE_1"/>
    <property type="match status" value="1"/>
</dbReference>
<dbReference type="HAMAP" id="MF_00258">
    <property type="entry name" value="Glu_racemase"/>
    <property type="match status" value="1"/>
</dbReference>
<reference evidence="9" key="1">
    <citation type="journal article" date="2019" name="Int. J. Syst. Evol. Microbiol.">
        <title>The Global Catalogue of Microorganisms (GCM) 10K type strain sequencing project: providing services to taxonomists for standard genome sequencing and annotation.</title>
        <authorList>
            <consortium name="The Broad Institute Genomics Platform"/>
            <consortium name="The Broad Institute Genome Sequencing Center for Infectious Disease"/>
            <person name="Wu L."/>
            <person name="Ma J."/>
        </authorList>
    </citation>
    <scope>NUCLEOTIDE SEQUENCE [LARGE SCALE GENOMIC DNA]</scope>
    <source>
        <strain evidence="9">CGMCC-1.15741</strain>
    </source>
</reference>
<dbReference type="PANTHER" id="PTHR21198">
    <property type="entry name" value="GLUTAMATE RACEMASE"/>
    <property type="match status" value="1"/>
</dbReference>
<name>A0ABW1S7H1_9PROT</name>
<keyword evidence="4 7" id="KW-0573">Peptidoglycan synthesis</keyword>
<feature type="binding site" evidence="7">
    <location>
        <begin position="13"/>
        <end position="14"/>
    </location>
    <ligand>
        <name>substrate</name>
    </ligand>
</feature>
<keyword evidence="8" id="KW-0808">Transferase</keyword>
<keyword evidence="5 7" id="KW-0413">Isomerase</keyword>
<dbReference type="Proteomes" id="UP001596303">
    <property type="component" value="Unassembled WGS sequence"/>
</dbReference>
<evidence type="ECO:0000256" key="7">
    <source>
        <dbReference type="HAMAP-Rule" id="MF_00258"/>
    </source>
</evidence>
<keyword evidence="3 7" id="KW-0133">Cell shape</keyword>
<organism evidence="8 9">
    <name type="scientific">Ponticaulis profundi</name>
    <dbReference type="NCBI Taxonomy" id="2665222"/>
    <lineage>
        <taxon>Bacteria</taxon>
        <taxon>Pseudomonadati</taxon>
        <taxon>Pseudomonadota</taxon>
        <taxon>Alphaproteobacteria</taxon>
        <taxon>Hyphomonadales</taxon>
        <taxon>Hyphomonadaceae</taxon>
        <taxon>Ponticaulis</taxon>
    </lineage>
</organism>
<evidence type="ECO:0000256" key="3">
    <source>
        <dbReference type="ARBA" id="ARBA00022960"/>
    </source>
</evidence>
<feature type="binding site" evidence="7">
    <location>
        <begin position="45"/>
        <end position="46"/>
    </location>
    <ligand>
        <name>substrate</name>
    </ligand>
</feature>
<accession>A0ABW1S7H1</accession>
<dbReference type="InterPro" id="IPR033134">
    <property type="entry name" value="Asp/Glu_racemase_AS_2"/>
</dbReference>
<sequence>MGEIARPHCLVFDSGMGGLTVVEALQRLGFQGTISYAADTGFFPYGDKPDDVLAARIVAFAEAVCARAKPDIFVIACNTASTIALELVRERLSIPIVGTVPAIKPAAEHTKSQTIGILATPGTLRRSYTDALIDDFATDCRVLRYGSVVLVELAERFAAGLDVPDVEIEAELNALLHQPGGGDIDTVVLACTHFPLLRPRLEALAPEGVRFIDSGEAIARRTLSLLDQKPSKNKDQAALGHVYLSSQPTEERPHRLSEVTRRLGFQSVLQLEID</sequence>
<dbReference type="InterPro" id="IPR015942">
    <property type="entry name" value="Asp/Glu/hydantoin_racemase"/>
</dbReference>
<dbReference type="Gene3D" id="3.40.50.1860">
    <property type="match status" value="2"/>
</dbReference>
<feature type="active site" description="Proton donor/acceptor" evidence="7">
    <location>
        <position position="191"/>
    </location>
</feature>
<dbReference type="InterPro" id="IPR004391">
    <property type="entry name" value="Glu_race"/>
</dbReference>
<dbReference type="InterPro" id="IPR001920">
    <property type="entry name" value="Asp/Glu_race"/>
</dbReference>
<proteinExistence type="inferred from homology"/>
<comment type="pathway">
    <text evidence="7">Cell wall biogenesis; peptidoglycan biosynthesis.</text>
</comment>
<dbReference type="RefSeq" id="WP_377376502.1">
    <property type="nucleotide sequence ID" value="NZ_JBHSSW010000005.1"/>
</dbReference>
<dbReference type="SUPFAM" id="SSF53681">
    <property type="entry name" value="Aspartate/glutamate racemase"/>
    <property type="match status" value="2"/>
</dbReference>
<evidence type="ECO:0000256" key="2">
    <source>
        <dbReference type="ARBA" id="ARBA00013090"/>
    </source>
</evidence>
<comment type="catalytic activity">
    <reaction evidence="1 7">
        <text>L-glutamate = D-glutamate</text>
        <dbReference type="Rhea" id="RHEA:12813"/>
        <dbReference type="ChEBI" id="CHEBI:29985"/>
        <dbReference type="ChEBI" id="CHEBI:29986"/>
        <dbReference type="EC" id="5.1.1.3"/>
    </reaction>
</comment>
<evidence type="ECO:0000256" key="5">
    <source>
        <dbReference type="ARBA" id="ARBA00023235"/>
    </source>
</evidence>
<feature type="active site" description="Proton donor/acceptor" evidence="7">
    <location>
        <position position="77"/>
    </location>
</feature>
<evidence type="ECO:0000256" key="6">
    <source>
        <dbReference type="ARBA" id="ARBA00023316"/>
    </source>
</evidence>
<keyword evidence="6 7" id="KW-0961">Cell wall biogenesis/degradation</keyword>
<evidence type="ECO:0000313" key="8">
    <source>
        <dbReference type="EMBL" id="MFC6197505.1"/>
    </source>
</evidence>
<dbReference type="GO" id="GO:0008881">
    <property type="term" value="F:glutamate racemase activity"/>
    <property type="evidence" value="ECO:0007669"/>
    <property type="project" value="UniProtKB-EC"/>
</dbReference>
<keyword evidence="9" id="KW-1185">Reference proteome</keyword>
<comment type="similarity">
    <text evidence="7">Belongs to the aspartate/glutamate racemases family.</text>
</comment>
<dbReference type="PROSITE" id="PS00924">
    <property type="entry name" value="ASP_GLU_RACEMASE_2"/>
    <property type="match status" value="1"/>
</dbReference>
<dbReference type="GO" id="GO:0016740">
    <property type="term" value="F:transferase activity"/>
    <property type="evidence" value="ECO:0007669"/>
    <property type="project" value="UniProtKB-KW"/>
</dbReference>
<protein>
    <recommendedName>
        <fullName evidence="2 7">Glutamate racemase</fullName>
        <ecNumber evidence="2 7">5.1.1.3</ecNumber>
    </recommendedName>
</protein>
<dbReference type="Pfam" id="PF01177">
    <property type="entry name" value="Asp_Glu_race"/>
    <property type="match status" value="1"/>
</dbReference>
<feature type="binding site" evidence="7">
    <location>
        <begin position="192"/>
        <end position="193"/>
    </location>
    <ligand>
        <name>substrate</name>
    </ligand>
</feature>
<comment type="function">
    <text evidence="7">Provides the (R)-glutamate required for cell wall biosynthesis.</text>
</comment>
<comment type="caution">
    <text evidence="8">The sequence shown here is derived from an EMBL/GenBank/DDBJ whole genome shotgun (WGS) entry which is preliminary data.</text>
</comment>
<evidence type="ECO:0000313" key="9">
    <source>
        <dbReference type="Proteomes" id="UP001596303"/>
    </source>
</evidence>
<dbReference type="EMBL" id="JBHSSW010000005">
    <property type="protein sequence ID" value="MFC6197505.1"/>
    <property type="molecule type" value="Genomic_DNA"/>
</dbReference>
<dbReference type="InterPro" id="IPR018187">
    <property type="entry name" value="Asp/Glu_racemase_AS_1"/>
</dbReference>
<feature type="binding site" evidence="7">
    <location>
        <begin position="78"/>
        <end position="79"/>
    </location>
    <ligand>
        <name>substrate</name>
    </ligand>
</feature>
<dbReference type="NCBIfam" id="TIGR00067">
    <property type="entry name" value="glut_race"/>
    <property type="match status" value="1"/>
</dbReference>
<evidence type="ECO:0000256" key="1">
    <source>
        <dbReference type="ARBA" id="ARBA00001602"/>
    </source>
</evidence>